<accession>A0A9P0GF97</accession>
<dbReference type="PANTHER" id="PTHR12329">
    <property type="entry name" value="BCL2-ASSOCIATED ATHANOGENE"/>
    <property type="match status" value="1"/>
</dbReference>
<feature type="compositionally biased region" description="Basic and acidic residues" evidence="2">
    <location>
        <begin position="446"/>
        <end position="477"/>
    </location>
</feature>
<reference evidence="4" key="1">
    <citation type="submission" date="2022-01" db="EMBL/GenBank/DDBJ databases">
        <authorList>
            <person name="King R."/>
        </authorList>
    </citation>
    <scope>NUCLEOTIDE SEQUENCE</scope>
</reference>
<feature type="compositionally biased region" description="Polar residues" evidence="2">
    <location>
        <begin position="211"/>
        <end position="233"/>
    </location>
</feature>
<evidence type="ECO:0000313" key="4">
    <source>
        <dbReference type="EMBL" id="CAH1107227.1"/>
    </source>
</evidence>
<dbReference type="SUPFAM" id="SSF63491">
    <property type="entry name" value="BAG domain"/>
    <property type="match status" value="1"/>
</dbReference>
<dbReference type="Proteomes" id="UP001153636">
    <property type="component" value="Chromosome 20"/>
</dbReference>
<dbReference type="Gene3D" id="1.20.58.120">
    <property type="entry name" value="BAG domain"/>
    <property type="match status" value="1"/>
</dbReference>
<evidence type="ECO:0000256" key="1">
    <source>
        <dbReference type="ARBA" id="ARBA00023186"/>
    </source>
</evidence>
<dbReference type="SMART" id="SM00264">
    <property type="entry name" value="BAG"/>
    <property type="match status" value="1"/>
</dbReference>
<feature type="region of interest" description="Disordered" evidence="2">
    <location>
        <begin position="121"/>
        <end position="237"/>
    </location>
</feature>
<feature type="compositionally biased region" description="Polar residues" evidence="2">
    <location>
        <begin position="492"/>
        <end position="513"/>
    </location>
</feature>
<dbReference type="InterPro" id="IPR003103">
    <property type="entry name" value="BAG_domain"/>
</dbReference>
<dbReference type="Pfam" id="PF02179">
    <property type="entry name" value="BAG"/>
    <property type="match status" value="1"/>
</dbReference>
<dbReference type="GO" id="GO:0005829">
    <property type="term" value="C:cytosol"/>
    <property type="evidence" value="ECO:0007669"/>
    <property type="project" value="TreeGrafter"/>
</dbReference>
<feature type="compositionally biased region" description="Polar residues" evidence="2">
    <location>
        <begin position="172"/>
        <end position="184"/>
    </location>
</feature>
<proteinExistence type="predicted"/>
<dbReference type="GO" id="GO:0000774">
    <property type="term" value="F:adenyl-nucleotide exchange factor activity"/>
    <property type="evidence" value="ECO:0007669"/>
    <property type="project" value="TreeGrafter"/>
</dbReference>
<keyword evidence="1" id="KW-0143">Chaperone</keyword>
<dbReference type="GO" id="GO:0005634">
    <property type="term" value="C:nucleus"/>
    <property type="evidence" value="ECO:0007669"/>
    <property type="project" value="TreeGrafter"/>
</dbReference>
<dbReference type="PANTHER" id="PTHR12329:SF5">
    <property type="entry name" value="STARVIN, ISOFORM E"/>
    <property type="match status" value="1"/>
</dbReference>
<feature type="region of interest" description="Disordered" evidence="2">
    <location>
        <begin position="249"/>
        <end position="284"/>
    </location>
</feature>
<name>A0A9P0GF97_9CUCU</name>
<dbReference type="EMBL" id="OV651832">
    <property type="protein sequence ID" value="CAH1107227.1"/>
    <property type="molecule type" value="Genomic_DNA"/>
</dbReference>
<protein>
    <recommendedName>
        <fullName evidence="3">BAG domain-containing protein</fullName>
    </recommendedName>
</protein>
<organism evidence="4 5">
    <name type="scientific">Psylliodes chrysocephalus</name>
    <dbReference type="NCBI Taxonomy" id="3402493"/>
    <lineage>
        <taxon>Eukaryota</taxon>
        <taxon>Metazoa</taxon>
        <taxon>Ecdysozoa</taxon>
        <taxon>Arthropoda</taxon>
        <taxon>Hexapoda</taxon>
        <taxon>Insecta</taxon>
        <taxon>Pterygota</taxon>
        <taxon>Neoptera</taxon>
        <taxon>Endopterygota</taxon>
        <taxon>Coleoptera</taxon>
        <taxon>Polyphaga</taxon>
        <taxon>Cucujiformia</taxon>
        <taxon>Chrysomeloidea</taxon>
        <taxon>Chrysomelidae</taxon>
        <taxon>Galerucinae</taxon>
        <taxon>Alticini</taxon>
        <taxon>Psylliodes</taxon>
    </lineage>
</organism>
<keyword evidence="5" id="KW-1185">Reference proteome</keyword>
<feature type="domain" description="BAG" evidence="3">
    <location>
        <begin position="346"/>
        <end position="423"/>
    </location>
</feature>
<dbReference type="GO" id="GO:0016020">
    <property type="term" value="C:membrane"/>
    <property type="evidence" value="ECO:0007669"/>
    <property type="project" value="TreeGrafter"/>
</dbReference>
<dbReference type="OrthoDB" id="333905at2759"/>
<feature type="compositionally biased region" description="Basic and acidic residues" evidence="2">
    <location>
        <begin position="270"/>
        <end position="284"/>
    </location>
</feature>
<feature type="region of interest" description="Disordered" evidence="2">
    <location>
        <begin position="316"/>
        <end position="347"/>
    </location>
</feature>
<sequence length="522" mass="59473">MHFQRTHLSTNFFRMNDECQVSSVKLVIVNKGPVCGCNPVYLWAGFPFKSDATGDEFPFNRRGSRDANLQSTLDDIAQRHPKFAKHLTNLKKPFGDHSRFPFEEDDIDLDQYIKQFYNSQGLDNPEEFYPRASSHQEQPKQNNSTSPPSDFQPSKAQQDCSKQPKTVEKEVNSNLQQSSTTDLGQRQEPIDDRNQRSSSAPPGGDTKKRFTSSINIPINTPPENMAQPNPNQHQDSKPVERIIPIQMEGRDGPIIPKNTHIPQQNQPAQARHEQSFPRRGFSDEQFSRQGFPEEHFSRHNVPSQFSREEIPIPVQKDTSKTQQQSSQQHTHQEQEPRSEPPKVSTPIQQIQMIKEDVSKLMEQVEQFTGKTKDKQYIYLDEMLTRNLLKLDDIDTQGQENIRVTRKEAIKCIQAAISLLETKATGNVSTKTEVDQQQQQQQQPEKSNSKQDDLQKMDTESSNEPSEKMDTAETKDEALNSETCQETRAVLVSNPQNNDESNASGNLSDNSDGQESNEKKLPQ</sequence>
<dbReference type="AlphaFoldDB" id="A0A9P0GF97"/>
<dbReference type="InterPro" id="IPR039773">
    <property type="entry name" value="BAG_chaperone_regulator"/>
</dbReference>
<evidence type="ECO:0000313" key="5">
    <source>
        <dbReference type="Proteomes" id="UP001153636"/>
    </source>
</evidence>
<evidence type="ECO:0000256" key="2">
    <source>
        <dbReference type="SAM" id="MobiDB-lite"/>
    </source>
</evidence>
<feature type="region of interest" description="Disordered" evidence="2">
    <location>
        <begin position="429"/>
        <end position="522"/>
    </location>
</feature>
<evidence type="ECO:0000259" key="3">
    <source>
        <dbReference type="PROSITE" id="PS51035"/>
    </source>
</evidence>
<gene>
    <name evidence="4" type="ORF">PSYICH_LOCUS7888</name>
</gene>
<dbReference type="GO" id="GO:0051087">
    <property type="term" value="F:protein-folding chaperone binding"/>
    <property type="evidence" value="ECO:0007669"/>
    <property type="project" value="InterPro"/>
</dbReference>
<feature type="compositionally biased region" description="Basic and acidic residues" evidence="2">
    <location>
        <begin position="330"/>
        <end position="340"/>
    </location>
</feature>
<feature type="compositionally biased region" description="Polar residues" evidence="2">
    <location>
        <begin position="133"/>
        <end position="164"/>
    </location>
</feature>
<dbReference type="PROSITE" id="PS51035">
    <property type="entry name" value="BAG"/>
    <property type="match status" value="1"/>
</dbReference>
<dbReference type="InterPro" id="IPR036533">
    <property type="entry name" value="BAG_dom_sf"/>
</dbReference>
<dbReference type="GO" id="GO:0050821">
    <property type="term" value="P:protein stabilization"/>
    <property type="evidence" value="ECO:0007669"/>
    <property type="project" value="TreeGrafter"/>
</dbReference>